<dbReference type="PANTHER" id="PTHR30615:SF8">
    <property type="entry name" value="UPF0047 PROTEIN C4A8.02C"/>
    <property type="match status" value="1"/>
</dbReference>
<sequence>MVIKRESVEFNTTRRVEIQDITRKVGAVLDHSGIKNGLLNVYSPHSTSGVVINENESGLVNDFKLALEKLVPEGAGYQHDRIDNNADSHIRGFLTGGSETIPVEKGRMMLGTWQSIFFVELDGPRHRRLVVTVMGD</sequence>
<dbReference type="NCBIfam" id="TIGR00149">
    <property type="entry name" value="TIGR00149_YjbQ"/>
    <property type="match status" value="1"/>
</dbReference>
<evidence type="ECO:0000313" key="2">
    <source>
        <dbReference type="EMBL" id="AIS31836.1"/>
    </source>
</evidence>
<evidence type="ECO:0000313" key="3">
    <source>
        <dbReference type="Proteomes" id="UP000029661"/>
    </source>
</evidence>
<dbReference type="InterPro" id="IPR001602">
    <property type="entry name" value="UPF0047_YjbQ-like"/>
</dbReference>
<dbReference type="AlphaFoldDB" id="A0A089ZAK5"/>
<dbReference type="InterPro" id="IPR035917">
    <property type="entry name" value="YjbQ-like_sf"/>
</dbReference>
<dbReference type="Gene3D" id="2.60.120.460">
    <property type="entry name" value="YjbQ-like"/>
    <property type="match status" value="1"/>
</dbReference>
<dbReference type="STRING" id="2162.BRM9_1020"/>
<accession>A0A089ZAK5</accession>
<comment type="similarity">
    <text evidence="1">Belongs to the UPF0047 family.</text>
</comment>
<dbReference type="KEGG" id="mfc:BRM9_1020"/>
<gene>
    <name evidence="2" type="ORF">BRM9_1020</name>
</gene>
<dbReference type="Proteomes" id="UP000029661">
    <property type="component" value="Chromosome"/>
</dbReference>
<dbReference type="Pfam" id="PF01894">
    <property type="entry name" value="YjbQ"/>
    <property type="match status" value="1"/>
</dbReference>
<dbReference type="GeneID" id="24792175"/>
<name>A0A089ZAK5_METFO</name>
<reference evidence="2 3" key="1">
    <citation type="submission" date="2013-12" db="EMBL/GenBank/DDBJ databases">
        <title>The complete genome sequence of Methanobacterium sp. BRM9.</title>
        <authorList>
            <consortium name="Pastoral Greenhouse Gas Research Consortium"/>
            <person name="Kelly W.J."/>
            <person name="Leahy S.C."/>
            <person name="Perry R."/>
            <person name="Li D."/>
            <person name="Altermann E."/>
            <person name="Lambie S.C."/>
            <person name="Attwood G.T."/>
        </authorList>
    </citation>
    <scope>NUCLEOTIDE SEQUENCE [LARGE SCALE GENOMIC DNA]</scope>
    <source>
        <strain evidence="2 3">BRM9</strain>
    </source>
</reference>
<dbReference type="PROSITE" id="PS01314">
    <property type="entry name" value="UPF0047"/>
    <property type="match status" value="1"/>
</dbReference>
<dbReference type="SUPFAM" id="SSF111038">
    <property type="entry name" value="YjbQ-like"/>
    <property type="match status" value="1"/>
</dbReference>
<dbReference type="PANTHER" id="PTHR30615">
    <property type="entry name" value="UNCHARACTERIZED PROTEIN YJBQ-RELATED"/>
    <property type="match status" value="1"/>
</dbReference>
<proteinExistence type="inferred from homology"/>
<protein>
    <recommendedName>
        <fullName evidence="4">Secondary thiamine-phosphate synthase enzyme</fullName>
    </recommendedName>
</protein>
<organism evidence="2 3">
    <name type="scientific">Methanobacterium formicicum</name>
    <dbReference type="NCBI Taxonomy" id="2162"/>
    <lineage>
        <taxon>Archaea</taxon>
        <taxon>Methanobacteriati</taxon>
        <taxon>Methanobacteriota</taxon>
        <taxon>Methanomada group</taxon>
        <taxon>Methanobacteria</taxon>
        <taxon>Methanobacteriales</taxon>
        <taxon>Methanobacteriaceae</taxon>
        <taxon>Methanobacterium</taxon>
    </lineage>
</organism>
<dbReference type="PIRSF" id="PIRSF004681">
    <property type="entry name" value="UCP004681"/>
    <property type="match status" value="1"/>
</dbReference>
<dbReference type="RefSeq" id="WP_048085046.1">
    <property type="nucleotide sequence ID" value="NZ_CP006933.1"/>
</dbReference>
<dbReference type="EMBL" id="CP006933">
    <property type="protein sequence ID" value="AIS31836.1"/>
    <property type="molecule type" value="Genomic_DNA"/>
</dbReference>
<dbReference type="OrthoDB" id="6663at2157"/>
<evidence type="ECO:0008006" key="4">
    <source>
        <dbReference type="Google" id="ProtNLM"/>
    </source>
</evidence>
<evidence type="ECO:0000256" key="1">
    <source>
        <dbReference type="ARBA" id="ARBA00005534"/>
    </source>
</evidence>